<dbReference type="SUPFAM" id="SSF51735">
    <property type="entry name" value="NAD(P)-binding Rossmann-fold domains"/>
    <property type="match status" value="1"/>
</dbReference>
<dbReference type="Pfam" id="PF20463">
    <property type="entry name" value="PDH_C"/>
    <property type="match status" value="1"/>
</dbReference>
<dbReference type="Pfam" id="PF02153">
    <property type="entry name" value="PDH_N"/>
    <property type="match status" value="1"/>
</dbReference>
<keyword evidence="2 4" id="KW-0560">Oxidoreductase</keyword>
<dbReference type="Gene3D" id="3.40.50.720">
    <property type="entry name" value="NAD(P)-binding Rossmann-like Domain"/>
    <property type="match status" value="1"/>
</dbReference>
<gene>
    <name evidence="4" type="ORF">BN10_590040</name>
</gene>
<dbReference type="SUPFAM" id="SSF48179">
    <property type="entry name" value="6-phosphogluconate dehydrogenase C-terminal domain-like"/>
    <property type="match status" value="1"/>
</dbReference>
<dbReference type="PANTHER" id="PTHR21363">
    <property type="entry name" value="PREPHENATE DEHYDROGENASE"/>
    <property type="match status" value="1"/>
</dbReference>
<evidence type="ECO:0000256" key="2">
    <source>
        <dbReference type="ARBA" id="ARBA00023002"/>
    </source>
</evidence>
<name>N0E0M1_9MICO</name>
<dbReference type="EC" id="1.3.1.12" evidence="4"/>
<evidence type="ECO:0000256" key="1">
    <source>
        <dbReference type="ARBA" id="ARBA00007964"/>
    </source>
</evidence>
<comment type="caution">
    <text evidence="4">The sequence shown here is derived from an EMBL/GenBank/DDBJ whole genome shotgun (WGS) entry which is preliminary data.</text>
</comment>
<reference evidence="4 5" key="1">
    <citation type="journal article" date="2013" name="ISME J.">
        <title>A metabolic model for members of the genus Tetrasphaera involved in enhanced biological phosphorus removal.</title>
        <authorList>
            <person name="Kristiansen R."/>
            <person name="Nguyen H.T.T."/>
            <person name="Saunders A.M."/>
            <person name="Nielsen J.L."/>
            <person name="Wimmer R."/>
            <person name="Le V.Q."/>
            <person name="McIlroy S.J."/>
            <person name="Petrovski S."/>
            <person name="Seviour R.J."/>
            <person name="Calteau A."/>
            <person name="Nielsen K.L."/>
            <person name="Nielsen P.H."/>
        </authorList>
    </citation>
    <scope>NUCLEOTIDE SEQUENCE [LARGE SCALE GENOMIC DNA]</scope>
    <source>
        <strain evidence="4 5">Lp2</strain>
    </source>
</reference>
<keyword evidence="5" id="KW-1185">Reference proteome</keyword>
<dbReference type="InterPro" id="IPR036291">
    <property type="entry name" value="NAD(P)-bd_dom_sf"/>
</dbReference>
<dbReference type="GO" id="GO:0070403">
    <property type="term" value="F:NAD+ binding"/>
    <property type="evidence" value="ECO:0007669"/>
    <property type="project" value="InterPro"/>
</dbReference>
<protein>
    <submittedName>
        <fullName evidence="4">Prephenate dehydrogenase</fullName>
        <ecNumber evidence="4">1.3.1.12</ecNumber>
    </submittedName>
</protein>
<proteinExistence type="inferred from homology"/>
<dbReference type="Proteomes" id="UP000013167">
    <property type="component" value="Unassembled WGS sequence"/>
</dbReference>
<dbReference type="STRING" id="1193181.BN10_590040"/>
<dbReference type="GO" id="GO:0004665">
    <property type="term" value="F:prephenate dehydrogenase (NADP+) activity"/>
    <property type="evidence" value="ECO:0007669"/>
    <property type="project" value="InterPro"/>
</dbReference>
<dbReference type="GO" id="GO:0006571">
    <property type="term" value="P:tyrosine biosynthetic process"/>
    <property type="evidence" value="ECO:0007669"/>
    <property type="project" value="InterPro"/>
</dbReference>
<dbReference type="GO" id="GO:0008977">
    <property type="term" value="F:prephenate dehydrogenase (NAD+) activity"/>
    <property type="evidence" value="ECO:0007669"/>
    <property type="project" value="UniProtKB-EC"/>
</dbReference>
<dbReference type="InterPro" id="IPR008927">
    <property type="entry name" value="6-PGluconate_DH-like_C_sf"/>
</dbReference>
<feature type="domain" description="Prephenate/arogenate dehydrogenase" evidence="3">
    <location>
        <begin position="4"/>
        <end position="288"/>
    </location>
</feature>
<dbReference type="PANTHER" id="PTHR21363:SF0">
    <property type="entry name" value="PREPHENATE DEHYDROGENASE [NADP(+)]"/>
    <property type="match status" value="1"/>
</dbReference>
<dbReference type="Gene3D" id="1.10.3660.10">
    <property type="entry name" value="6-phosphogluconate dehydrogenase C-terminal like domain"/>
    <property type="match status" value="1"/>
</dbReference>
<organism evidence="4 5">
    <name type="scientific">Phycicoccus elongatus Lp2</name>
    <dbReference type="NCBI Taxonomy" id="1193181"/>
    <lineage>
        <taxon>Bacteria</taxon>
        <taxon>Bacillati</taxon>
        <taxon>Actinomycetota</taxon>
        <taxon>Actinomycetes</taxon>
        <taxon>Micrococcales</taxon>
        <taxon>Intrasporangiaceae</taxon>
        <taxon>Phycicoccus</taxon>
    </lineage>
</organism>
<dbReference type="eggNOG" id="COG0287">
    <property type="taxonomic scope" value="Bacteria"/>
</dbReference>
<dbReference type="PROSITE" id="PS51176">
    <property type="entry name" value="PDH_ADH"/>
    <property type="match status" value="1"/>
</dbReference>
<evidence type="ECO:0000313" key="5">
    <source>
        <dbReference type="Proteomes" id="UP000013167"/>
    </source>
</evidence>
<dbReference type="AlphaFoldDB" id="N0E0M1"/>
<dbReference type="InterPro" id="IPR003099">
    <property type="entry name" value="Prephen_DH"/>
</dbReference>
<dbReference type="RefSeq" id="WP_010850372.1">
    <property type="nucleotide sequence ID" value="NZ_HF570956.1"/>
</dbReference>
<evidence type="ECO:0000313" key="4">
    <source>
        <dbReference type="EMBL" id="CCH70523.1"/>
    </source>
</evidence>
<dbReference type="HOGENOM" id="CLU_055968_1_1_11"/>
<sequence length="364" mass="37072">MTIQRVHVIGSGLIGSSLGLALSRRGVHVTLEDISSTNAALARDLGAGALPEPLDTPDVVVAATPPDVTAGIVAGALDRWPSAVVTDVASVKGSIVRALEQRGGGSGDLRRYCGSHPMAGRERSGAIAARADLFEGRPWVVTPTDATAADALATVQELARLVGSAVTVLDPASHDAAVAAVSHVPQVVASLAAARLRDLPEEAVGLAGQGLRDVTRIAASDPGLWTQILAANPRAVRDELKAFSGDLEAVIGALGQLGDGDDAPGARGILATTIANGNAGHARIPGKHGAAPTQYGVVRVLIPDEPGQLGRLFQDVGDTGTNIEEFIIDHGLGGQFGVGEVYVVPAAAEGLAEALQRKGWTLHA</sequence>
<evidence type="ECO:0000259" key="3">
    <source>
        <dbReference type="PROSITE" id="PS51176"/>
    </source>
</evidence>
<dbReference type="InterPro" id="IPR046826">
    <property type="entry name" value="PDH_N"/>
</dbReference>
<dbReference type="InterPro" id="IPR046825">
    <property type="entry name" value="PDH_C"/>
</dbReference>
<dbReference type="InterPro" id="IPR050812">
    <property type="entry name" value="Preph/Arog_dehydrog"/>
</dbReference>
<dbReference type="NCBIfam" id="NF005112">
    <property type="entry name" value="PRK06545.2-4"/>
    <property type="match status" value="1"/>
</dbReference>
<dbReference type="EMBL" id="CAIZ01000129">
    <property type="protein sequence ID" value="CCH70523.1"/>
    <property type="molecule type" value="Genomic_DNA"/>
</dbReference>
<accession>N0E0M1</accession>
<comment type="similarity">
    <text evidence="1">Belongs to the prephenate/arogenate dehydrogenase family.</text>
</comment>
<dbReference type="NCBIfam" id="NF005111">
    <property type="entry name" value="PRK06545.2-3"/>
    <property type="match status" value="1"/>
</dbReference>